<accession>A0A0F9EV05</accession>
<organism evidence="2">
    <name type="scientific">marine sediment metagenome</name>
    <dbReference type="NCBI Taxonomy" id="412755"/>
    <lineage>
        <taxon>unclassified sequences</taxon>
        <taxon>metagenomes</taxon>
        <taxon>ecological metagenomes</taxon>
    </lineage>
</organism>
<dbReference type="GO" id="GO:0033786">
    <property type="term" value="F:heptose-1-phosphate adenylyltransferase activity"/>
    <property type="evidence" value="ECO:0007669"/>
    <property type="project" value="TreeGrafter"/>
</dbReference>
<dbReference type="GO" id="GO:0033785">
    <property type="term" value="F:heptose 7-phosphate kinase activity"/>
    <property type="evidence" value="ECO:0007669"/>
    <property type="project" value="TreeGrafter"/>
</dbReference>
<dbReference type="EMBL" id="LAZR01035384">
    <property type="protein sequence ID" value="KKL27653.1"/>
    <property type="molecule type" value="Genomic_DNA"/>
</dbReference>
<dbReference type="AlphaFoldDB" id="A0A0F9EV05"/>
<protein>
    <recommendedName>
        <fullName evidence="1">Carbohydrate kinase PfkB domain-containing protein</fullName>
    </recommendedName>
</protein>
<feature type="domain" description="Carbohydrate kinase PfkB" evidence="1">
    <location>
        <begin position="36"/>
        <end position="96"/>
    </location>
</feature>
<sequence>MSVGENSPNWLEESLTAITEARVTVFGDFCLDCYWLIDPDLAELSLETQLPVHRVRQQRYSLGGAGNVVANLVDLGIGQVRAVGLIGQDLFGRRILE</sequence>
<gene>
    <name evidence="2" type="ORF">LCGC14_2383010</name>
</gene>
<dbReference type="SUPFAM" id="SSF53613">
    <property type="entry name" value="Ribokinase-like"/>
    <property type="match status" value="1"/>
</dbReference>
<dbReference type="PANTHER" id="PTHR46969:SF1">
    <property type="entry name" value="BIFUNCTIONAL PROTEIN HLDE"/>
    <property type="match status" value="1"/>
</dbReference>
<comment type="caution">
    <text evidence="2">The sequence shown here is derived from an EMBL/GenBank/DDBJ whole genome shotgun (WGS) entry which is preliminary data.</text>
</comment>
<dbReference type="InterPro" id="IPR029056">
    <property type="entry name" value="Ribokinase-like"/>
</dbReference>
<dbReference type="Gene3D" id="3.40.1190.20">
    <property type="match status" value="1"/>
</dbReference>
<evidence type="ECO:0000313" key="2">
    <source>
        <dbReference type="EMBL" id="KKL27653.1"/>
    </source>
</evidence>
<reference evidence="2" key="1">
    <citation type="journal article" date="2015" name="Nature">
        <title>Complex archaea that bridge the gap between prokaryotes and eukaryotes.</title>
        <authorList>
            <person name="Spang A."/>
            <person name="Saw J.H."/>
            <person name="Jorgensen S.L."/>
            <person name="Zaremba-Niedzwiedzka K."/>
            <person name="Martijn J."/>
            <person name="Lind A.E."/>
            <person name="van Eijk R."/>
            <person name="Schleper C."/>
            <person name="Guy L."/>
            <person name="Ettema T.J."/>
        </authorList>
    </citation>
    <scope>NUCLEOTIDE SEQUENCE</scope>
</reference>
<evidence type="ECO:0000259" key="1">
    <source>
        <dbReference type="Pfam" id="PF00294"/>
    </source>
</evidence>
<dbReference type="PANTHER" id="PTHR46969">
    <property type="entry name" value="BIFUNCTIONAL PROTEIN HLDE"/>
    <property type="match status" value="1"/>
</dbReference>
<feature type="non-terminal residue" evidence="2">
    <location>
        <position position="97"/>
    </location>
</feature>
<dbReference type="GO" id="GO:0005829">
    <property type="term" value="C:cytosol"/>
    <property type="evidence" value="ECO:0007669"/>
    <property type="project" value="TreeGrafter"/>
</dbReference>
<name>A0A0F9EV05_9ZZZZ</name>
<dbReference type="Pfam" id="PF00294">
    <property type="entry name" value="PfkB"/>
    <property type="match status" value="1"/>
</dbReference>
<dbReference type="InterPro" id="IPR011611">
    <property type="entry name" value="PfkB_dom"/>
</dbReference>
<proteinExistence type="predicted"/>